<protein>
    <submittedName>
        <fullName evidence="1">Uncharacterized protein</fullName>
    </submittedName>
</protein>
<dbReference type="Proteomes" id="UP000663889">
    <property type="component" value="Unassembled WGS sequence"/>
</dbReference>
<comment type="caution">
    <text evidence="1">The sequence shown here is derived from an EMBL/GenBank/DDBJ whole genome shotgun (WGS) entry which is preliminary data.</text>
</comment>
<evidence type="ECO:0000313" key="1">
    <source>
        <dbReference type="EMBL" id="CAF1582548.1"/>
    </source>
</evidence>
<evidence type="ECO:0000313" key="2">
    <source>
        <dbReference type="Proteomes" id="UP000663889"/>
    </source>
</evidence>
<reference evidence="1" key="1">
    <citation type="submission" date="2021-02" db="EMBL/GenBank/DDBJ databases">
        <authorList>
            <person name="Nowell W R."/>
        </authorList>
    </citation>
    <scope>NUCLEOTIDE SEQUENCE</scope>
</reference>
<sequence length="19" mass="1996">MTNHNDRGSYDLEAGGAST</sequence>
<dbReference type="AlphaFoldDB" id="A0A815ZHH6"/>
<dbReference type="EMBL" id="CAJNOU010019378">
    <property type="protein sequence ID" value="CAF1582548.1"/>
    <property type="molecule type" value="Genomic_DNA"/>
</dbReference>
<accession>A0A815ZHH6</accession>
<gene>
    <name evidence="1" type="ORF">SEV965_LOCUS39923</name>
</gene>
<name>A0A815ZHH6_9BILA</name>
<proteinExistence type="predicted"/>
<organism evidence="1 2">
    <name type="scientific">Rotaria sordida</name>
    <dbReference type="NCBI Taxonomy" id="392033"/>
    <lineage>
        <taxon>Eukaryota</taxon>
        <taxon>Metazoa</taxon>
        <taxon>Spiralia</taxon>
        <taxon>Gnathifera</taxon>
        <taxon>Rotifera</taxon>
        <taxon>Eurotatoria</taxon>
        <taxon>Bdelloidea</taxon>
        <taxon>Philodinida</taxon>
        <taxon>Philodinidae</taxon>
        <taxon>Rotaria</taxon>
    </lineage>
</organism>
<feature type="non-terminal residue" evidence="1">
    <location>
        <position position="19"/>
    </location>
</feature>